<organism evidence="2">
    <name type="scientific">Streptomyces sp. NBC_00119</name>
    <dbReference type="NCBI Taxonomy" id="2975659"/>
    <lineage>
        <taxon>Bacteria</taxon>
        <taxon>Bacillati</taxon>
        <taxon>Actinomycetota</taxon>
        <taxon>Actinomycetes</taxon>
        <taxon>Kitasatosporales</taxon>
        <taxon>Streptomycetaceae</taxon>
        <taxon>Streptomyces</taxon>
    </lineage>
</organism>
<evidence type="ECO:0008006" key="3">
    <source>
        <dbReference type="Google" id="ProtNLM"/>
    </source>
</evidence>
<proteinExistence type="predicted"/>
<evidence type="ECO:0000313" key="2">
    <source>
        <dbReference type="EMBL" id="WTS10152.1"/>
    </source>
</evidence>
<sequence length="49" mass="5054">MDAVLGESAGTRLGRAGDGTHSWFVSDAVPAGLVLAFIVVVGIRDERLA</sequence>
<keyword evidence="1" id="KW-1133">Transmembrane helix</keyword>
<feature type="transmembrane region" description="Helical" evidence="1">
    <location>
        <begin position="23"/>
        <end position="43"/>
    </location>
</feature>
<accession>A0AAU1U0M0</accession>
<dbReference type="EMBL" id="CP108195">
    <property type="protein sequence ID" value="WTS10152.1"/>
    <property type="molecule type" value="Genomic_DNA"/>
</dbReference>
<reference evidence="2" key="1">
    <citation type="submission" date="2022-10" db="EMBL/GenBank/DDBJ databases">
        <title>The complete genomes of actinobacterial strains from the NBC collection.</title>
        <authorList>
            <person name="Joergensen T.S."/>
            <person name="Alvarez Arevalo M."/>
            <person name="Sterndorff E.B."/>
            <person name="Faurdal D."/>
            <person name="Vuksanovic O."/>
            <person name="Mourched A.-S."/>
            <person name="Charusanti P."/>
            <person name="Shaw S."/>
            <person name="Blin K."/>
            <person name="Weber T."/>
        </authorList>
    </citation>
    <scope>NUCLEOTIDE SEQUENCE</scope>
    <source>
        <strain evidence="2">NBC_00119</strain>
    </source>
</reference>
<dbReference type="AlphaFoldDB" id="A0AAU1U0M0"/>
<gene>
    <name evidence="2" type="ORF">OHU69_03040</name>
</gene>
<keyword evidence="1" id="KW-0812">Transmembrane</keyword>
<evidence type="ECO:0000256" key="1">
    <source>
        <dbReference type="SAM" id="Phobius"/>
    </source>
</evidence>
<name>A0AAU1U0M0_9ACTN</name>
<keyword evidence="1" id="KW-0472">Membrane</keyword>
<protein>
    <recommendedName>
        <fullName evidence="3">MFS transporter</fullName>
    </recommendedName>
</protein>